<evidence type="ECO:0000256" key="1">
    <source>
        <dbReference type="SAM" id="MobiDB-lite"/>
    </source>
</evidence>
<evidence type="ECO:0000313" key="3">
    <source>
        <dbReference type="EMBL" id="KAK1922103.1"/>
    </source>
</evidence>
<feature type="region of interest" description="Disordered" evidence="1">
    <location>
        <begin position="263"/>
        <end position="286"/>
    </location>
</feature>
<feature type="compositionally biased region" description="Acidic residues" evidence="1">
    <location>
        <begin position="272"/>
        <end position="286"/>
    </location>
</feature>
<evidence type="ECO:0000256" key="2">
    <source>
        <dbReference type="SAM" id="Phobius"/>
    </source>
</evidence>
<dbReference type="AlphaFoldDB" id="A0AAD9CWV1"/>
<feature type="transmembrane region" description="Helical" evidence="2">
    <location>
        <begin position="333"/>
        <end position="355"/>
    </location>
</feature>
<name>A0AAD9CWV1_PAPLA</name>
<accession>A0AAD9CWV1</accession>
<feature type="transmembrane region" description="Helical" evidence="2">
    <location>
        <begin position="413"/>
        <end position="436"/>
    </location>
</feature>
<feature type="region of interest" description="Disordered" evidence="1">
    <location>
        <begin position="12"/>
        <end position="56"/>
    </location>
</feature>
<feature type="transmembrane region" description="Helical" evidence="2">
    <location>
        <begin position="384"/>
        <end position="406"/>
    </location>
</feature>
<reference evidence="3" key="1">
    <citation type="submission" date="2023-02" db="EMBL/GenBank/DDBJ databases">
        <title>Identification and recombinant expression of a fungal hydrolase from Papiliotrema laurentii that hydrolyzes apple cutin and clears colloidal polyester polyurethane.</title>
        <authorList>
            <consortium name="DOE Joint Genome Institute"/>
            <person name="Roman V.A."/>
            <person name="Bojanowski C."/>
            <person name="Crable B.R."/>
            <person name="Wagner D.N."/>
            <person name="Hung C.S."/>
            <person name="Nadeau L.J."/>
            <person name="Schratz L."/>
            <person name="Haridas S."/>
            <person name="Pangilinan J."/>
            <person name="Lipzen A."/>
            <person name="Na H."/>
            <person name="Yan M."/>
            <person name="Ng V."/>
            <person name="Grigoriev I.V."/>
            <person name="Spatafora J.W."/>
            <person name="Barlow D."/>
            <person name="Biffinger J."/>
            <person name="Kelley-Loughnane N."/>
            <person name="Varaljay V.A."/>
            <person name="Crookes-Goodson W.J."/>
        </authorList>
    </citation>
    <scope>NUCLEOTIDE SEQUENCE</scope>
    <source>
        <strain evidence="3">5307AH</strain>
    </source>
</reference>
<feature type="transmembrane region" description="Helical" evidence="2">
    <location>
        <begin position="116"/>
        <end position="140"/>
    </location>
</feature>
<keyword evidence="2" id="KW-0472">Membrane</keyword>
<protein>
    <submittedName>
        <fullName evidence="3">Uncharacterized protein</fullName>
    </submittedName>
</protein>
<keyword evidence="2" id="KW-0812">Transmembrane</keyword>
<proteinExistence type="predicted"/>
<keyword evidence="4" id="KW-1185">Reference proteome</keyword>
<dbReference type="EMBL" id="JAODAN010000009">
    <property type="protein sequence ID" value="KAK1922103.1"/>
    <property type="molecule type" value="Genomic_DNA"/>
</dbReference>
<gene>
    <name evidence="3" type="ORF">DB88DRAFT_497151</name>
</gene>
<feature type="transmembrane region" description="Helical" evidence="2">
    <location>
        <begin position="160"/>
        <end position="182"/>
    </location>
</feature>
<feature type="compositionally biased region" description="Polar residues" evidence="1">
    <location>
        <begin position="12"/>
        <end position="53"/>
    </location>
</feature>
<evidence type="ECO:0000313" key="4">
    <source>
        <dbReference type="Proteomes" id="UP001182556"/>
    </source>
</evidence>
<sequence length="437" mass="48527">MKPAIVPAIVTSQNGERTRLAASSQGDGRSVQPPRQSTYGTMPFTTSPDSPTSRFGPVGEEGRVSLEENRLGIHEAHENGVTFNSADLEEVRYVECESDDGLAETLDVTWKYMSRMYLLVPLITLFFLAALILLITFAWPPNKHERRHGQTYPHPFLWKPLFVGIFAGCTVQTIRVPVYVVVSWLGASPTITTYVSTILHSIIHELIRLSSLPLSTPSPTSGFHSSYYLGLGWGIAEAAWGIVQGYEQLSLYQDIMKPDEGDEEAYRKAENEVVEDDVSDTSSMDEEQLEDAQRADEAELERRVEVLERMRARRDLEEVIGVPFPTINLALHLLWRLDTLLLNLGLTMILSAFYFDPIPIYRHGVPHTEPRKPALGPNHTPSPYLWSVWAVVALIHVGISVLWKLVGRIGIDAVTWGGLIVALGSVFAGLGGWGGLV</sequence>
<dbReference type="Proteomes" id="UP001182556">
    <property type="component" value="Unassembled WGS sequence"/>
</dbReference>
<comment type="caution">
    <text evidence="3">The sequence shown here is derived from an EMBL/GenBank/DDBJ whole genome shotgun (WGS) entry which is preliminary data.</text>
</comment>
<keyword evidence="2" id="KW-1133">Transmembrane helix</keyword>
<organism evidence="3 4">
    <name type="scientific">Papiliotrema laurentii</name>
    <name type="common">Cryptococcus laurentii</name>
    <dbReference type="NCBI Taxonomy" id="5418"/>
    <lineage>
        <taxon>Eukaryota</taxon>
        <taxon>Fungi</taxon>
        <taxon>Dikarya</taxon>
        <taxon>Basidiomycota</taxon>
        <taxon>Agaricomycotina</taxon>
        <taxon>Tremellomycetes</taxon>
        <taxon>Tremellales</taxon>
        <taxon>Rhynchogastremaceae</taxon>
        <taxon>Papiliotrema</taxon>
    </lineage>
</organism>